<evidence type="ECO:0000313" key="2">
    <source>
        <dbReference type="EMBL" id="KAF2311496.1"/>
    </source>
</evidence>
<organism evidence="2 3">
    <name type="scientific">Hevea brasiliensis</name>
    <name type="common">Para rubber tree</name>
    <name type="synonym">Siphonia brasiliensis</name>
    <dbReference type="NCBI Taxonomy" id="3981"/>
    <lineage>
        <taxon>Eukaryota</taxon>
        <taxon>Viridiplantae</taxon>
        <taxon>Streptophyta</taxon>
        <taxon>Embryophyta</taxon>
        <taxon>Tracheophyta</taxon>
        <taxon>Spermatophyta</taxon>
        <taxon>Magnoliopsida</taxon>
        <taxon>eudicotyledons</taxon>
        <taxon>Gunneridae</taxon>
        <taxon>Pentapetalae</taxon>
        <taxon>rosids</taxon>
        <taxon>fabids</taxon>
        <taxon>Malpighiales</taxon>
        <taxon>Euphorbiaceae</taxon>
        <taxon>Crotonoideae</taxon>
        <taxon>Micrandreae</taxon>
        <taxon>Hevea</taxon>
    </lineage>
</organism>
<dbReference type="InterPro" id="IPR004345">
    <property type="entry name" value="TB2_DP1_HVA22"/>
</dbReference>
<gene>
    <name evidence="2" type="ORF">GH714_024343</name>
</gene>
<feature type="transmembrane region" description="Helical" evidence="1">
    <location>
        <begin position="44"/>
        <end position="64"/>
    </location>
</feature>
<comment type="caution">
    <text evidence="2">The sequence shown here is derived from an EMBL/GenBank/DDBJ whole genome shotgun (WGS) entry which is preliminary data.</text>
</comment>
<dbReference type="Pfam" id="PF03134">
    <property type="entry name" value="TB2_DP1_HVA22"/>
    <property type="match status" value="1"/>
</dbReference>
<protein>
    <recommendedName>
        <fullName evidence="1">HVA22-like protein</fullName>
    </recommendedName>
</protein>
<keyword evidence="1" id="KW-0472">Membrane</keyword>
<comment type="similarity">
    <text evidence="1">Belongs to the DP1 family.</text>
</comment>
<keyword evidence="3" id="KW-1185">Reference proteome</keyword>
<dbReference type="GO" id="GO:0016020">
    <property type="term" value="C:membrane"/>
    <property type="evidence" value="ECO:0007669"/>
    <property type="project" value="UniProtKB-SubCell"/>
</dbReference>
<evidence type="ECO:0000256" key="1">
    <source>
        <dbReference type="RuleBase" id="RU362006"/>
    </source>
</evidence>
<reference evidence="2 3" key="1">
    <citation type="journal article" date="2020" name="Mol. Plant">
        <title>The Chromosome-Based Rubber Tree Genome Provides New Insights into Spurge Genome Evolution and Rubber Biosynthesis.</title>
        <authorList>
            <person name="Liu J."/>
            <person name="Shi C."/>
            <person name="Shi C.C."/>
            <person name="Li W."/>
            <person name="Zhang Q.J."/>
            <person name="Zhang Y."/>
            <person name="Li K."/>
            <person name="Lu H.F."/>
            <person name="Shi C."/>
            <person name="Zhu S.T."/>
            <person name="Xiao Z.Y."/>
            <person name="Nan H."/>
            <person name="Yue Y."/>
            <person name="Zhu X.G."/>
            <person name="Wu Y."/>
            <person name="Hong X.N."/>
            <person name="Fan G.Y."/>
            <person name="Tong Y."/>
            <person name="Zhang D."/>
            <person name="Mao C.L."/>
            <person name="Liu Y.L."/>
            <person name="Hao S.J."/>
            <person name="Liu W.Q."/>
            <person name="Lv M.Q."/>
            <person name="Zhang H.B."/>
            <person name="Liu Y."/>
            <person name="Hu-Tang G.R."/>
            <person name="Wang J.P."/>
            <person name="Wang J.H."/>
            <person name="Sun Y.H."/>
            <person name="Ni S.B."/>
            <person name="Chen W.B."/>
            <person name="Zhang X.C."/>
            <person name="Jiao Y.N."/>
            <person name="Eichler E.E."/>
            <person name="Li G.H."/>
            <person name="Liu X."/>
            <person name="Gao L.Z."/>
        </authorList>
    </citation>
    <scope>NUCLEOTIDE SEQUENCE [LARGE SCALE GENOMIC DNA]</scope>
    <source>
        <strain evidence="3">cv. GT1</strain>
        <tissue evidence="2">Leaf</tissue>
    </source>
</reference>
<dbReference type="EMBL" id="JAAGAX010000006">
    <property type="protein sequence ID" value="KAF2311496.1"/>
    <property type="molecule type" value="Genomic_DNA"/>
</dbReference>
<comment type="subcellular location">
    <subcellularLocation>
        <location evidence="1">Membrane</location>
        <topology evidence="1">Multi-pass membrane protein</topology>
    </subcellularLocation>
</comment>
<name>A0A6A6MH67_HEVBR</name>
<sequence>MGRLWTLLTHVHAFSGPVLMLLYPLYASVMAIENPSKMDDEQWLAYWIIYSFLTLTEMVFQFILEWIPVWYTLKLVLVAWLVLPQFRGAAFIYERYVRENVKKYTGERHQHHSHHSSGKPKTSDVYYNEYINRKRGLQASSTLLEKKEREGEILFKENASKTCEGGKIEVKVWDEGKLEVENERGYLDGEDEPSLPAEELNKRADDFIARVNRQRRLEARLLLD</sequence>
<dbReference type="PANTHER" id="PTHR12300:SF139">
    <property type="entry name" value="HVA22-LIKE PROTEIN E"/>
    <property type="match status" value="1"/>
</dbReference>
<evidence type="ECO:0000313" key="3">
    <source>
        <dbReference type="Proteomes" id="UP000467840"/>
    </source>
</evidence>
<keyword evidence="1" id="KW-0812">Transmembrane</keyword>
<dbReference type="PANTHER" id="PTHR12300">
    <property type="entry name" value="HVA22-LIKE PROTEINS"/>
    <property type="match status" value="1"/>
</dbReference>
<dbReference type="Proteomes" id="UP000467840">
    <property type="component" value="Chromosome 14"/>
</dbReference>
<accession>A0A6A6MH67</accession>
<proteinExistence type="inferred from homology"/>
<dbReference type="AlphaFoldDB" id="A0A6A6MH67"/>
<feature type="transmembrane region" description="Helical" evidence="1">
    <location>
        <begin position="70"/>
        <end position="93"/>
    </location>
</feature>
<feature type="transmembrane region" description="Helical" evidence="1">
    <location>
        <begin position="12"/>
        <end position="32"/>
    </location>
</feature>
<keyword evidence="1" id="KW-1133">Transmembrane helix</keyword>